<accession>A0A381RTM2</accession>
<dbReference type="CDD" id="cd02511">
    <property type="entry name" value="Beta4Glucosyltransferase"/>
    <property type="match status" value="1"/>
</dbReference>
<dbReference type="InterPro" id="IPR029044">
    <property type="entry name" value="Nucleotide-diphossugar_trans"/>
</dbReference>
<name>A0A381RTM2_9ZZZZ</name>
<dbReference type="EMBL" id="UINC01002306">
    <property type="protein sequence ID" value="SUZ95222.1"/>
    <property type="molecule type" value="Genomic_DNA"/>
</dbReference>
<evidence type="ECO:0000259" key="1">
    <source>
        <dbReference type="Pfam" id="PF00535"/>
    </source>
</evidence>
<protein>
    <recommendedName>
        <fullName evidence="1">Glycosyltransferase 2-like domain-containing protein</fullName>
    </recommendedName>
</protein>
<reference evidence="2" key="1">
    <citation type="submission" date="2018-05" db="EMBL/GenBank/DDBJ databases">
        <authorList>
            <person name="Lanie J.A."/>
            <person name="Ng W.-L."/>
            <person name="Kazmierczak K.M."/>
            <person name="Andrzejewski T.M."/>
            <person name="Davidsen T.M."/>
            <person name="Wayne K.J."/>
            <person name="Tettelin H."/>
            <person name="Glass J.I."/>
            <person name="Rusch D."/>
            <person name="Podicherti R."/>
            <person name="Tsui H.-C.T."/>
            <person name="Winkler M.E."/>
        </authorList>
    </citation>
    <scope>NUCLEOTIDE SEQUENCE</scope>
</reference>
<proteinExistence type="predicted"/>
<gene>
    <name evidence="2" type="ORF">METZ01_LOCUS48076</name>
</gene>
<dbReference type="Gene3D" id="3.90.550.10">
    <property type="entry name" value="Spore Coat Polysaccharide Biosynthesis Protein SpsA, Chain A"/>
    <property type="match status" value="1"/>
</dbReference>
<dbReference type="Pfam" id="PF00535">
    <property type="entry name" value="Glycos_transf_2"/>
    <property type="match status" value="1"/>
</dbReference>
<dbReference type="AlphaFoldDB" id="A0A381RTM2"/>
<dbReference type="SUPFAM" id="SSF53448">
    <property type="entry name" value="Nucleotide-diphospho-sugar transferases"/>
    <property type="match status" value="1"/>
</dbReference>
<sequence>VPKVSVVVISLNEASNIDDALGSVDWADEIVVVDSGSVDDTLERARRHTDRVSHHTWTGYGAQKDHATRLASHDWVLSIDADEQVSPELATEIKSVLEHEPPHGGYRIPRMTRYLGTWIRTTDWYPDYQLRLYDRRKAHWSNDSVHESVHVDGSTGTLTQDIHHHPYRDLSDHVETINRYTSLAAEQLRDNGRRARLLELLLLPAGAFVRNYLLHRGCLQGASGLLVSLMNSYYVFLKYAKLRELAGRRSDER</sequence>
<dbReference type="PANTHER" id="PTHR43630">
    <property type="entry name" value="POLY-BETA-1,6-N-ACETYL-D-GLUCOSAMINE SYNTHASE"/>
    <property type="match status" value="1"/>
</dbReference>
<feature type="domain" description="Glycosyltransferase 2-like" evidence="1">
    <location>
        <begin position="5"/>
        <end position="121"/>
    </location>
</feature>
<dbReference type="PANTHER" id="PTHR43630:SF2">
    <property type="entry name" value="GLYCOSYLTRANSFERASE"/>
    <property type="match status" value="1"/>
</dbReference>
<feature type="non-terminal residue" evidence="2">
    <location>
        <position position="1"/>
    </location>
</feature>
<dbReference type="InterPro" id="IPR001173">
    <property type="entry name" value="Glyco_trans_2-like"/>
</dbReference>
<organism evidence="2">
    <name type="scientific">marine metagenome</name>
    <dbReference type="NCBI Taxonomy" id="408172"/>
    <lineage>
        <taxon>unclassified sequences</taxon>
        <taxon>metagenomes</taxon>
        <taxon>ecological metagenomes</taxon>
    </lineage>
</organism>
<evidence type="ECO:0000313" key="2">
    <source>
        <dbReference type="EMBL" id="SUZ95222.1"/>
    </source>
</evidence>